<organism evidence="1 2">
    <name type="scientific">Breznakibacter xylanolyticus</name>
    <dbReference type="NCBI Taxonomy" id="990"/>
    <lineage>
        <taxon>Bacteria</taxon>
        <taxon>Pseudomonadati</taxon>
        <taxon>Bacteroidota</taxon>
        <taxon>Bacteroidia</taxon>
        <taxon>Marinilabiliales</taxon>
        <taxon>Marinilabiliaceae</taxon>
        <taxon>Breznakibacter</taxon>
    </lineage>
</organism>
<dbReference type="Proteomes" id="UP000249239">
    <property type="component" value="Unassembled WGS sequence"/>
</dbReference>
<evidence type="ECO:0000313" key="1">
    <source>
        <dbReference type="EMBL" id="PZX20783.1"/>
    </source>
</evidence>
<name>A0A2W7NMG2_9BACT</name>
<dbReference type="OrthoDB" id="1005072at2"/>
<gene>
    <name evidence="1" type="ORF">LX69_00208</name>
</gene>
<sequence>MLTEMLLQFLWKFRLFAHPVVRTSDGETVEIIHPGFQNFDAGPDFFNAKVKIGDTMWAGNVEIHHKTSQWNDHRHHLDKAYNNVILHVVMEHDDCVVTENGRVVPVMVMPVMPELENRYREMMDQSQWLLCSGSRFTLPEVELSVWLESLLIGRLEDRCSKIQQLLTYFHGDWDQVFFVMLARAFGFGVNSDAFEALALLTPVRRLMQHADQIEQLEAMLMGQAGFLDERVGDDYQDRLSSEYLFFKEKYSLKTMGSHRWKFLRLRPKNFPTVRLAQLAQWVHRHPQVTGAILGVQRVDDLRARFQIVASEPWLTRYRFGDRDVPHEKTLGVSSQNLLLINGIIPFLFAYARHRGDSHGMDLAIDMMAQLPPERNHIVHDWEARGGIVACNAAQSQALIYQYNHYCLPRKCLQCRVGMGYLQSACSFQS</sequence>
<dbReference type="AlphaFoldDB" id="A0A2W7NMG2"/>
<keyword evidence="2" id="KW-1185">Reference proteome</keyword>
<dbReference type="RefSeq" id="WP_111443929.1">
    <property type="nucleotide sequence ID" value="NZ_QKZK01000001.1"/>
</dbReference>
<dbReference type="InterPro" id="IPR021272">
    <property type="entry name" value="DUF2851"/>
</dbReference>
<protein>
    <submittedName>
        <fullName evidence="1">Uncharacterized protein DUF2851</fullName>
    </submittedName>
</protein>
<accession>A0A2W7NMG2</accession>
<comment type="caution">
    <text evidence="1">The sequence shown here is derived from an EMBL/GenBank/DDBJ whole genome shotgun (WGS) entry which is preliminary data.</text>
</comment>
<reference evidence="1 2" key="1">
    <citation type="submission" date="2018-06" db="EMBL/GenBank/DDBJ databases">
        <title>Genomic Encyclopedia of Archaeal and Bacterial Type Strains, Phase II (KMG-II): from individual species to whole genera.</title>
        <authorList>
            <person name="Goeker M."/>
        </authorList>
    </citation>
    <scope>NUCLEOTIDE SEQUENCE [LARGE SCALE GENOMIC DNA]</scope>
    <source>
        <strain evidence="1 2">DSM 6779</strain>
    </source>
</reference>
<evidence type="ECO:0000313" key="2">
    <source>
        <dbReference type="Proteomes" id="UP000249239"/>
    </source>
</evidence>
<proteinExistence type="predicted"/>
<dbReference type="EMBL" id="QKZK01000001">
    <property type="protein sequence ID" value="PZX20783.1"/>
    <property type="molecule type" value="Genomic_DNA"/>
</dbReference>
<dbReference type="Pfam" id="PF11013">
    <property type="entry name" value="DUF2851"/>
    <property type="match status" value="1"/>
</dbReference>